<evidence type="ECO:0000313" key="2">
    <source>
        <dbReference type="EMBL" id="CAK9311572.1"/>
    </source>
</evidence>
<feature type="compositionally biased region" description="Basic and acidic residues" evidence="1">
    <location>
        <begin position="55"/>
        <end position="74"/>
    </location>
</feature>
<dbReference type="EMBL" id="OZ021744">
    <property type="protein sequence ID" value="CAK9311572.1"/>
    <property type="molecule type" value="Genomic_DNA"/>
</dbReference>
<feature type="region of interest" description="Disordered" evidence="1">
    <location>
        <begin position="43"/>
        <end position="82"/>
    </location>
</feature>
<proteinExistence type="predicted"/>
<sequence length="112" mass="12733">MKQAVAANDTGAMAEECGRQVMAEDNRRWQTLSRRQAMADVLTRKGLQKTAPTIVEHRQLQQARDRESADDSRQSRNTAVPCSAQWHHAMEIDRKMRNTCTAPRSILQCHST</sequence>
<evidence type="ECO:0000256" key="1">
    <source>
        <dbReference type="SAM" id="MobiDB-lite"/>
    </source>
</evidence>
<organism evidence="2 3">
    <name type="scientific">Citrullus colocynthis</name>
    <name type="common">colocynth</name>
    <dbReference type="NCBI Taxonomy" id="252529"/>
    <lineage>
        <taxon>Eukaryota</taxon>
        <taxon>Viridiplantae</taxon>
        <taxon>Streptophyta</taxon>
        <taxon>Embryophyta</taxon>
        <taxon>Tracheophyta</taxon>
        <taxon>Spermatophyta</taxon>
        <taxon>Magnoliopsida</taxon>
        <taxon>eudicotyledons</taxon>
        <taxon>Gunneridae</taxon>
        <taxon>Pentapetalae</taxon>
        <taxon>rosids</taxon>
        <taxon>fabids</taxon>
        <taxon>Cucurbitales</taxon>
        <taxon>Cucurbitaceae</taxon>
        <taxon>Benincaseae</taxon>
        <taxon>Citrullus</taxon>
    </lineage>
</organism>
<dbReference type="Proteomes" id="UP001642487">
    <property type="component" value="Chromosome 10"/>
</dbReference>
<keyword evidence="3" id="KW-1185">Reference proteome</keyword>
<gene>
    <name evidence="2" type="ORF">CITCOLO1_LOCUS3232</name>
</gene>
<evidence type="ECO:0000313" key="3">
    <source>
        <dbReference type="Proteomes" id="UP001642487"/>
    </source>
</evidence>
<protein>
    <submittedName>
        <fullName evidence="2">Uncharacterized protein</fullName>
    </submittedName>
</protein>
<reference evidence="2 3" key="1">
    <citation type="submission" date="2024-03" db="EMBL/GenBank/DDBJ databases">
        <authorList>
            <person name="Gkanogiannis A."/>
            <person name="Becerra Lopez-Lavalle L."/>
        </authorList>
    </citation>
    <scope>NUCLEOTIDE SEQUENCE [LARGE SCALE GENOMIC DNA]</scope>
</reference>
<name>A0ABP0XYH1_9ROSI</name>
<accession>A0ABP0XYH1</accession>